<protein>
    <submittedName>
        <fullName evidence="3">52 kDa repressor of the inhibitor of the protein kinase-like</fullName>
    </submittedName>
</protein>
<dbReference type="SMART" id="SM00597">
    <property type="entry name" value="ZnF_TTF"/>
    <property type="match status" value="1"/>
</dbReference>
<dbReference type="SUPFAM" id="SSF53098">
    <property type="entry name" value="Ribonuclease H-like"/>
    <property type="match status" value="1"/>
</dbReference>
<reference evidence="2" key="1">
    <citation type="journal article" date="2020" name="Nat. Ecol. Evol.">
        <title>Deeply conserved synteny resolves early events in vertebrate evolution.</title>
        <authorList>
            <person name="Simakov O."/>
            <person name="Marletaz F."/>
            <person name="Yue J.X."/>
            <person name="O'Connell B."/>
            <person name="Jenkins J."/>
            <person name="Brandt A."/>
            <person name="Calef R."/>
            <person name="Tung C.H."/>
            <person name="Huang T.K."/>
            <person name="Schmutz J."/>
            <person name="Satoh N."/>
            <person name="Yu J.K."/>
            <person name="Putnam N.H."/>
            <person name="Green R.E."/>
            <person name="Rokhsar D.S."/>
        </authorList>
    </citation>
    <scope>NUCLEOTIDE SEQUENCE [LARGE SCALE GENOMIC DNA]</scope>
    <source>
        <strain evidence="2">S238N-H82</strain>
    </source>
</reference>
<evidence type="ECO:0000313" key="3">
    <source>
        <dbReference type="RefSeq" id="XP_035660282.1"/>
    </source>
</evidence>
<dbReference type="PANTHER" id="PTHR46289">
    <property type="entry name" value="52 KDA REPRESSOR OF THE INHIBITOR OF THE PROTEIN KINASE-LIKE PROTEIN-RELATED"/>
    <property type="match status" value="1"/>
</dbReference>
<dbReference type="InterPro" id="IPR052958">
    <property type="entry name" value="IFN-induced_PKR_regulator"/>
</dbReference>
<dbReference type="KEGG" id="bfo:118404988"/>
<dbReference type="PANTHER" id="PTHR46289:SF14">
    <property type="entry name" value="DUF4371 DOMAIN-CONTAINING PROTEIN"/>
    <property type="match status" value="1"/>
</dbReference>
<evidence type="ECO:0000259" key="1">
    <source>
        <dbReference type="SMART" id="SM00597"/>
    </source>
</evidence>
<dbReference type="InterPro" id="IPR025398">
    <property type="entry name" value="DUF4371"/>
</dbReference>
<dbReference type="GeneID" id="118404988"/>
<feature type="domain" description="TTF-type" evidence="1">
    <location>
        <begin position="1"/>
        <end position="88"/>
    </location>
</feature>
<dbReference type="InterPro" id="IPR008906">
    <property type="entry name" value="HATC_C_dom"/>
</dbReference>
<gene>
    <name evidence="3" type="primary">LOC118404988</name>
</gene>
<name>A0A9J7HLD3_BRAFL</name>
<proteinExistence type="predicted"/>
<dbReference type="OMA" id="RAPYFHC"/>
<dbReference type="Proteomes" id="UP000001554">
    <property type="component" value="Chromosome 17"/>
</dbReference>
<accession>A0A9J7HLD3</accession>
<organism evidence="2 3">
    <name type="scientific">Branchiostoma floridae</name>
    <name type="common">Florida lancelet</name>
    <name type="synonym">Amphioxus</name>
    <dbReference type="NCBI Taxonomy" id="7739"/>
    <lineage>
        <taxon>Eukaryota</taxon>
        <taxon>Metazoa</taxon>
        <taxon>Chordata</taxon>
        <taxon>Cephalochordata</taxon>
        <taxon>Leptocardii</taxon>
        <taxon>Amphioxiformes</taxon>
        <taxon>Branchiostomatidae</taxon>
        <taxon>Branchiostoma</taxon>
    </lineage>
</organism>
<reference evidence="3" key="2">
    <citation type="submission" date="2025-08" db="UniProtKB">
        <authorList>
            <consortium name="RefSeq"/>
        </authorList>
    </citation>
    <scope>IDENTIFICATION</scope>
    <source>
        <strain evidence="3">S238N-H82</strain>
        <tissue evidence="3">Testes</tissue>
    </source>
</reference>
<dbReference type="RefSeq" id="XP_035660282.1">
    <property type="nucleotide sequence ID" value="XM_035804389.1"/>
</dbReference>
<evidence type="ECO:0000313" key="2">
    <source>
        <dbReference type="Proteomes" id="UP000001554"/>
    </source>
</evidence>
<dbReference type="Pfam" id="PF05699">
    <property type="entry name" value="Dimer_Tnp_hAT"/>
    <property type="match status" value="1"/>
</dbReference>
<dbReference type="AlphaFoldDB" id="A0A9J7HLD3"/>
<dbReference type="InterPro" id="IPR012337">
    <property type="entry name" value="RNaseH-like_sf"/>
</dbReference>
<dbReference type="Pfam" id="PF14291">
    <property type="entry name" value="DUF4371"/>
    <property type="match status" value="1"/>
</dbReference>
<dbReference type="GO" id="GO:0046983">
    <property type="term" value="F:protein dimerization activity"/>
    <property type="evidence" value="ECO:0007669"/>
    <property type="project" value="InterPro"/>
</dbReference>
<dbReference type="InterPro" id="IPR006580">
    <property type="entry name" value="Znf_TTF"/>
</dbReference>
<sequence length="705" mass="80667">MNRYCQREWLETFEFVSYSTEQDGLYCLPCVLFPTSSTREQPTLLVKRPFRNWKDAKNDLQVHGLLENHRNSEARMKAFKDTMQNPGRRIDLSMTSESINRTKKNRAFLLSVIKCLEVCGRQGFALRGHRDDSTADPLSNKGNFHALLQLRVDAGDVALAEHLETCARNATYISKTSQNQLLECIKQYILETIVKDITSQPFGPHYGIMADEVTDVSNWEQLGLLVRYTKDQKPVERLLMFSECEKITGRALCDTIAADLAGVNLDPANCRAQCFDGAGNMAGVRNGCAANFKEIATRAPYFHCASHDLNLALCKACKVQDIHCMMETLKAVGIFFKYSPKRTRELEKAVENENEERRAAGRTQLLKTKVKPMCETRWVEKHTCLEDFHELHEPLTDCLEAITSEEGWDAKARTEAGGLLSQLKRPAFLCAFECALYIFGYTKSLSTLLQGSTMDIIKAYEQVDLVRKELRSIRERADEEFHQVYLSASEMAQRLGQDMEVPRRCRRQTQRCNVEADTPEVYFRRSIFVPFVDGMVEQLTSRFPQLTAHACRALMLIPSNVHSLQQDHIQQLREYYEPDLPSPLSLQQELRLWKAQWQGVIVTEKPDSLDATISHQYSNPAIFPNVCMMLQLLMLTPVTTAGVERANSALRYIKDVYRSTMGEDRLNALILLFVHRDIPLDYNRIIDIYATGHPRRMMFINPLAE</sequence>
<keyword evidence="2" id="KW-1185">Reference proteome</keyword>
<dbReference type="OrthoDB" id="10029684at2759"/>